<sequence>MQQRHRRKRRKHVSRSQWLLPTLVAPLLLLLPAGALARRAAQNSHQLRVTVAPTAMYMNGCRSGRCYRQGPAIGTRCSSARGLLVKERRQVRVRAHRQLDGTRRLGKPGSEVRRYRNRGAASNSRSGCLP</sequence>
<comment type="caution">
    <text evidence="3">The sequence shown here is derived from an EMBL/GenBank/DDBJ whole genome shotgun (WGS) entry which is preliminary data.</text>
</comment>
<evidence type="ECO:0000313" key="4">
    <source>
        <dbReference type="Proteomes" id="UP000664859"/>
    </source>
</evidence>
<feature type="signal peptide" evidence="2">
    <location>
        <begin position="1"/>
        <end position="37"/>
    </location>
</feature>
<evidence type="ECO:0000256" key="2">
    <source>
        <dbReference type="SAM" id="SignalP"/>
    </source>
</evidence>
<dbReference type="EMBL" id="JAFCMP010000357">
    <property type="protein sequence ID" value="KAG5180769.1"/>
    <property type="molecule type" value="Genomic_DNA"/>
</dbReference>
<evidence type="ECO:0000313" key="3">
    <source>
        <dbReference type="EMBL" id="KAG5180769.1"/>
    </source>
</evidence>
<feature type="chain" id="PRO_5032702542" description="Secreted protein" evidence="2">
    <location>
        <begin position="38"/>
        <end position="130"/>
    </location>
</feature>
<proteinExistence type="predicted"/>
<dbReference type="Proteomes" id="UP000664859">
    <property type="component" value="Unassembled WGS sequence"/>
</dbReference>
<keyword evidence="4" id="KW-1185">Reference proteome</keyword>
<protein>
    <recommendedName>
        <fullName evidence="5">Secreted protein</fullName>
    </recommendedName>
</protein>
<feature type="compositionally biased region" description="Polar residues" evidence="1">
    <location>
        <begin position="120"/>
        <end position="130"/>
    </location>
</feature>
<evidence type="ECO:0000256" key="1">
    <source>
        <dbReference type="SAM" id="MobiDB-lite"/>
    </source>
</evidence>
<gene>
    <name evidence="3" type="ORF">JKP88DRAFT_246517</name>
</gene>
<feature type="region of interest" description="Disordered" evidence="1">
    <location>
        <begin position="94"/>
        <end position="130"/>
    </location>
</feature>
<keyword evidence="2" id="KW-0732">Signal</keyword>
<organism evidence="3 4">
    <name type="scientific">Tribonema minus</name>
    <dbReference type="NCBI Taxonomy" id="303371"/>
    <lineage>
        <taxon>Eukaryota</taxon>
        <taxon>Sar</taxon>
        <taxon>Stramenopiles</taxon>
        <taxon>Ochrophyta</taxon>
        <taxon>PX clade</taxon>
        <taxon>Xanthophyceae</taxon>
        <taxon>Tribonematales</taxon>
        <taxon>Tribonemataceae</taxon>
        <taxon>Tribonema</taxon>
    </lineage>
</organism>
<reference evidence="3" key="1">
    <citation type="submission" date="2021-02" db="EMBL/GenBank/DDBJ databases">
        <title>First Annotated Genome of the Yellow-green Alga Tribonema minus.</title>
        <authorList>
            <person name="Mahan K.M."/>
        </authorList>
    </citation>
    <scope>NUCLEOTIDE SEQUENCE</scope>
    <source>
        <strain evidence="3">UTEX B ZZ1240</strain>
    </source>
</reference>
<dbReference type="AlphaFoldDB" id="A0A835Z0N5"/>
<evidence type="ECO:0008006" key="5">
    <source>
        <dbReference type="Google" id="ProtNLM"/>
    </source>
</evidence>
<accession>A0A835Z0N5</accession>
<name>A0A835Z0N5_9STRA</name>